<proteinExistence type="predicted"/>
<dbReference type="PANTHER" id="PTHR43236">
    <property type="entry name" value="ANTITOXIN HIGA1"/>
    <property type="match status" value="1"/>
</dbReference>
<sequence length="250" mass="28766">MKHLISKARIRANDVRSQLGLGDEPISNIFTLIEDQGIYLFFKNLGENVSAMFIRSSNAHMVIINSNKTKGHQIFSAAHELSHFLYDKDLLGGICQVSKTSQDLEVEKLADFFASHFLLPEEGLLKHISKRTDSMERSLSLADVIYLQQYYGVSWQAMINRLYNINCITANEFETFKNVSIKREASRLGYDLSLYEKTYDEKPSQRYVELAMKNYQKFDISETRLNEYLNDVGLSLLEMEAEVIEEGDYA</sequence>
<dbReference type="InterPro" id="IPR052345">
    <property type="entry name" value="Rad_response_metalloprotease"/>
</dbReference>
<protein>
    <recommendedName>
        <fullName evidence="1">IrrE N-terminal-like domain-containing protein</fullName>
    </recommendedName>
</protein>
<gene>
    <name evidence="2" type="ORF">J2TS6_44160</name>
</gene>
<dbReference type="InterPro" id="IPR010359">
    <property type="entry name" value="IrrE_HExxH"/>
</dbReference>
<evidence type="ECO:0000313" key="3">
    <source>
        <dbReference type="Proteomes" id="UP000679779"/>
    </source>
</evidence>
<reference evidence="2" key="1">
    <citation type="submission" date="2021-03" db="EMBL/GenBank/DDBJ databases">
        <title>Antimicrobial resistance genes in bacteria isolated from Japanese honey, and their potential for conferring macrolide and lincosamide resistance in the American foulbrood pathogen Paenibacillus larvae.</title>
        <authorList>
            <person name="Okamoto M."/>
            <person name="Kumagai M."/>
            <person name="Kanamori H."/>
            <person name="Takamatsu D."/>
        </authorList>
    </citation>
    <scope>NUCLEOTIDE SEQUENCE</scope>
    <source>
        <strain evidence="2">J2TS6</strain>
    </source>
</reference>
<evidence type="ECO:0000313" key="2">
    <source>
        <dbReference type="EMBL" id="GIO33275.1"/>
    </source>
</evidence>
<name>A0A919XMS2_9BACL</name>
<dbReference type="Pfam" id="PF06114">
    <property type="entry name" value="Peptidase_M78"/>
    <property type="match status" value="1"/>
</dbReference>
<accession>A0A919XMS2</accession>
<feature type="domain" description="IrrE N-terminal-like" evidence="1">
    <location>
        <begin position="34"/>
        <end position="162"/>
    </location>
</feature>
<dbReference type="RefSeq" id="WP_212958457.1">
    <property type="nucleotide sequence ID" value="NZ_BORQ01000005.1"/>
</dbReference>
<dbReference type="AlphaFoldDB" id="A0A919XMS2"/>
<evidence type="ECO:0000259" key="1">
    <source>
        <dbReference type="Pfam" id="PF06114"/>
    </source>
</evidence>
<dbReference type="Proteomes" id="UP000679779">
    <property type="component" value="Unassembled WGS sequence"/>
</dbReference>
<keyword evidence="3" id="KW-1185">Reference proteome</keyword>
<dbReference type="Gene3D" id="1.10.10.2910">
    <property type="match status" value="1"/>
</dbReference>
<dbReference type="EMBL" id="BORQ01000005">
    <property type="protein sequence ID" value="GIO33275.1"/>
    <property type="molecule type" value="Genomic_DNA"/>
</dbReference>
<comment type="caution">
    <text evidence="2">The sequence shown here is derived from an EMBL/GenBank/DDBJ whole genome shotgun (WGS) entry which is preliminary data.</text>
</comment>
<organism evidence="2 3">
    <name type="scientific">Paenibacillus albilobatus</name>
    <dbReference type="NCBI Taxonomy" id="2716884"/>
    <lineage>
        <taxon>Bacteria</taxon>
        <taxon>Bacillati</taxon>
        <taxon>Bacillota</taxon>
        <taxon>Bacilli</taxon>
        <taxon>Bacillales</taxon>
        <taxon>Paenibacillaceae</taxon>
        <taxon>Paenibacillus</taxon>
    </lineage>
</organism>
<dbReference type="PANTHER" id="PTHR43236:SF1">
    <property type="entry name" value="BLL7220 PROTEIN"/>
    <property type="match status" value="1"/>
</dbReference>